<dbReference type="Pfam" id="PF00378">
    <property type="entry name" value="ECH_1"/>
    <property type="match status" value="1"/>
</dbReference>
<dbReference type="PANTHER" id="PTHR42964">
    <property type="entry name" value="ENOYL-COA HYDRATASE"/>
    <property type="match status" value="1"/>
</dbReference>
<dbReference type="KEGG" id="cpre:Csp1_19760"/>
<dbReference type="PANTHER" id="PTHR42964:SF1">
    <property type="entry name" value="POLYKETIDE BIOSYNTHESIS ENOYL-COA HYDRATASE PKSH-RELATED"/>
    <property type="match status" value="1"/>
</dbReference>
<dbReference type="CDD" id="cd06558">
    <property type="entry name" value="crotonase-like"/>
    <property type="match status" value="1"/>
</dbReference>
<dbReference type="OrthoDB" id="4608673at2"/>
<dbReference type="GO" id="GO:0004300">
    <property type="term" value="F:enoyl-CoA hydratase activity"/>
    <property type="evidence" value="ECO:0007669"/>
    <property type="project" value="UniProtKB-EC"/>
</dbReference>
<evidence type="ECO:0000256" key="1">
    <source>
        <dbReference type="ARBA" id="ARBA00005254"/>
    </source>
</evidence>
<evidence type="ECO:0000313" key="3">
    <source>
        <dbReference type="Proteomes" id="UP000247696"/>
    </source>
</evidence>
<keyword evidence="2" id="KW-0456">Lyase</keyword>
<dbReference type="RefSeq" id="WP_110481687.1">
    <property type="nucleotide sequence ID" value="NZ_CP024988.1"/>
</dbReference>
<dbReference type="GO" id="GO:0008300">
    <property type="term" value="P:isoprenoid catabolic process"/>
    <property type="evidence" value="ECO:0007669"/>
    <property type="project" value="TreeGrafter"/>
</dbReference>
<dbReference type="SUPFAM" id="SSF52096">
    <property type="entry name" value="ClpP/crotonase"/>
    <property type="match status" value="1"/>
</dbReference>
<name>A0A2Z3YW01_9CORY</name>
<proteinExistence type="inferred from homology"/>
<reference evidence="3" key="1">
    <citation type="submission" date="2017-11" db="EMBL/GenBank/DDBJ databases">
        <title>Otitis media/interna in a cat caused by the recently described species Corynebacterium provencense.</title>
        <authorList>
            <person name="Kittl S."/>
            <person name="Brodard I."/>
            <person name="Rychener L."/>
            <person name="Jores J."/>
            <person name="Roosje P."/>
            <person name="Gobeli Brawand S."/>
        </authorList>
    </citation>
    <scope>NUCLEOTIDE SEQUENCE [LARGE SCALE GENOMIC DNA]</scope>
    <source>
        <strain evidence="3">17KM38</strain>
    </source>
</reference>
<dbReference type="InterPro" id="IPR001753">
    <property type="entry name" value="Enoyl-CoA_hydra/iso"/>
</dbReference>
<dbReference type="InterPro" id="IPR051683">
    <property type="entry name" value="Enoyl-CoA_Hydratase/Isomerase"/>
</dbReference>
<organism evidence="2 3">
    <name type="scientific">Corynebacterium provencense</name>
    <dbReference type="NCBI Taxonomy" id="1737425"/>
    <lineage>
        <taxon>Bacteria</taxon>
        <taxon>Bacillati</taxon>
        <taxon>Actinomycetota</taxon>
        <taxon>Actinomycetes</taxon>
        <taxon>Mycobacteriales</taxon>
        <taxon>Corynebacteriaceae</taxon>
        <taxon>Corynebacterium</taxon>
    </lineage>
</organism>
<comment type="similarity">
    <text evidence="1">Belongs to the enoyl-CoA hydratase/isomerase family.</text>
</comment>
<dbReference type="EC" id="4.2.1.17" evidence="2"/>
<evidence type="ECO:0000313" key="2">
    <source>
        <dbReference type="EMBL" id="AWT26744.1"/>
    </source>
</evidence>
<dbReference type="Gene3D" id="3.90.226.10">
    <property type="entry name" value="2-enoyl-CoA Hydratase, Chain A, domain 1"/>
    <property type="match status" value="1"/>
</dbReference>
<protein>
    <submittedName>
        <fullName evidence="2">Putative enoyl-CoA hydratase echA12</fullName>
        <ecNumber evidence="2">4.2.1.17</ecNumber>
    </submittedName>
</protein>
<gene>
    <name evidence="2" type="ORF">Csp1_19760</name>
</gene>
<keyword evidence="3" id="KW-1185">Reference proteome</keyword>
<accession>A0A2Z3YW01</accession>
<dbReference type="AlphaFoldDB" id="A0A2Z3YW01"/>
<sequence>MTTPSSAVPDTADATDATASAATFVTVQHDAYSTSIEFTGALPGNRLTYAGMLELIAALQEAHRENRTLLVLSASGPDFCVGRDQQEHVTGLSRPESLSLILRVNELLTAFPGVTICAVHGHALGFGSGLATQSDFTVAEQSAIFGFDEITKGLAPLVVAEYLPTFVGVKQALDLVLSGRLLDAQEAVRLGIVNRLVPEGSLIGATDRLRDQLSLLEPGALRLLKSYSRRLRTGAITHPGEAAVRELDQWLSSGRPENPDTSSKA</sequence>
<dbReference type="EMBL" id="CP024988">
    <property type="protein sequence ID" value="AWT26744.1"/>
    <property type="molecule type" value="Genomic_DNA"/>
</dbReference>
<dbReference type="Proteomes" id="UP000247696">
    <property type="component" value="Chromosome"/>
</dbReference>
<dbReference type="InterPro" id="IPR029045">
    <property type="entry name" value="ClpP/crotonase-like_dom_sf"/>
</dbReference>